<feature type="domain" description="Reverse transcriptase" evidence="1">
    <location>
        <begin position="1"/>
        <end position="69"/>
    </location>
</feature>
<name>A0AA88LM33_ARTSF</name>
<dbReference type="Proteomes" id="UP001187531">
    <property type="component" value="Unassembled WGS sequence"/>
</dbReference>
<evidence type="ECO:0000313" key="2">
    <source>
        <dbReference type="EMBL" id="KAK2727380.1"/>
    </source>
</evidence>
<proteinExistence type="predicted"/>
<dbReference type="EMBL" id="JAVRJZ010000001">
    <property type="protein sequence ID" value="KAK2727380.1"/>
    <property type="molecule type" value="Genomic_DNA"/>
</dbReference>
<dbReference type="AlphaFoldDB" id="A0AA88LM33"/>
<organism evidence="2 3">
    <name type="scientific">Artemia franciscana</name>
    <name type="common">Brine shrimp</name>
    <name type="synonym">Artemia sanfranciscana</name>
    <dbReference type="NCBI Taxonomy" id="6661"/>
    <lineage>
        <taxon>Eukaryota</taxon>
        <taxon>Metazoa</taxon>
        <taxon>Ecdysozoa</taxon>
        <taxon>Arthropoda</taxon>
        <taxon>Crustacea</taxon>
        <taxon>Branchiopoda</taxon>
        <taxon>Anostraca</taxon>
        <taxon>Artemiidae</taxon>
        <taxon>Artemia</taxon>
    </lineage>
</organism>
<keyword evidence="3" id="KW-1185">Reference proteome</keyword>
<protein>
    <recommendedName>
        <fullName evidence="1">Reverse transcriptase domain-containing protein</fullName>
    </recommendedName>
</protein>
<gene>
    <name evidence="2" type="ORF">QYM36_008015</name>
</gene>
<sequence length="130" mass="14945">MGLGINVSIMDYADDTDALAADPATAQAMLNEIAYFSHLLGMKINTAKTKVMDLNKQSDYQLVLYGQGLERQKKVDHLMTMEKKISGFGIRGLREVKAYKYYQKELEYTETRQYDKTVRFYLGYAKEYNG</sequence>
<dbReference type="PROSITE" id="PS50878">
    <property type="entry name" value="RT_POL"/>
    <property type="match status" value="1"/>
</dbReference>
<reference evidence="2" key="1">
    <citation type="submission" date="2023-07" db="EMBL/GenBank/DDBJ databases">
        <title>Chromosome-level genome assembly of Artemia franciscana.</title>
        <authorList>
            <person name="Jo E."/>
        </authorList>
    </citation>
    <scope>NUCLEOTIDE SEQUENCE</scope>
    <source>
        <tissue evidence="2">Whole body</tissue>
    </source>
</reference>
<evidence type="ECO:0000259" key="1">
    <source>
        <dbReference type="PROSITE" id="PS50878"/>
    </source>
</evidence>
<accession>A0AA88LM33</accession>
<dbReference type="InterPro" id="IPR000477">
    <property type="entry name" value="RT_dom"/>
</dbReference>
<comment type="caution">
    <text evidence="2">The sequence shown here is derived from an EMBL/GenBank/DDBJ whole genome shotgun (WGS) entry which is preliminary data.</text>
</comment>
<evidence type="ECO:0000313" key="3">
    <source>
        <dbReference type="Proteomes" id="UP001187531"/>
    </source>
</evidence>